<reference evidence="2" key="2">
    <citation type="journal article" date="2024" name="Heliyon">
        <title>Complete genome sequence of the novel virulent phage PMBT24 infecting Enterocloster bolteae from the human gut.</title>
        <authorList>
            <person name="Sprotte S."/>
            <person name="Brinks E."/>
            <person name="Neve H."/>
            <person name="Franz C.M.A.P."/>
        </authorList>
    </citation>
    <scope>NUCLEOTIDE SEQUENCE</scope>
</reference>
<sequence length="632" mass="73723">MKEENNEEIELIKPTITQLIEERKRKNLEKRKRNQKKPYEQRRKNIIEWATFYRRNWNLYAVHRLMISLYPFQHIMLYLMGISSTFFAICSRGLSKTFIVALGALIHALLYPYAEVVITSSTIPQAKKMVEKKMENELCKKLSPVLQYYYDNEDIKFSYNDNEIKVEVKPTSSTILVLPCLDSARGERATLLIYEECRLLKKTIIDSVFQKMAHPRQAKFLTLPEYQDEDGKPLSRWLEECKSVYITSARFKIEWFWTEFKKVVQQCMISSKHKYNFFAGNIFLAILFGLKTWQDYYHAKEFDGEIDHKTEDLNEMIGEADGAFFSLESFKKNQTIITAFKPPTLLDLYSDVDLGNRVKKENEKRLIFIDYAFANTTSKSKNDNSVIGCMSVIFRDDGKTLREIDYIGTHPAGDSIGFNLKIREFFFDYQADYVVLDLRNGGEVNYNDLTTILEHPQRDEKHWNSHGFTVSYEERLHVVPKAKIEDLKSRAVDPQAIPCIIPIQGTEELNSNMWLDLQKALKGEYIHFLIDELNLETLMEEDLSYFNLNSEEKAIIKLPYVHTLEMIGEAISLNQTWNGGKVKLHEPPTTNATKDKIVAVSYCNYIATQLENKYAIQNQSDGSWDDVWQLVF</sequence>
<dbReference type="Pfam" id="PF03237">
    <property type="entry name" value="Terminase_6N"/>
    <property type="match status" value="1"/>
</dbReference>
<keyword evidence="1" id="KW-1133">Transmembrane helix</keyword>
<protein>
    <submittedName>
        <fullName evidence="2">Terminase large subunit</fullName>
    </submittedName>
</protein>
<evidence type="ECO:0000256" key="1">
    <source>
        <dbReference type="SAM" id="Phobius"/>
    </source>
</evidence>
<name>A0AAT9TSM5_9CAUD</name>
<keyword evidence="1" id="KW-0472">Membrane</keyword>
<proteinExistence type="predicted"/>
<accession>A0AAT9TSM5</accession>
<keyword evidence="1" id="KW-0812">Transmembrane</keyword>
<dbReference type="EMBL" id="OQ326496">
    <property type="protein sequence ID" value="WDQ45552.1"/>
    <property type="molecule type" value="Genomic_DNA"/>
</dbReference>
<feature type="transmembrane region" description="Helical" evidence="1">
    <location>
        <begin position="97"/>
        <end position="114"/>
    </location>
</feature>
<dbReference type="InterPro" id="IPR027417">
    <property type="entry name" value="P-loop_NTPase"/>
</dbReference>
<evidence type="ECO:0000313" key="2">
    <source>
        <dbReference type="EMBL" id="WDQ45552.1"/>
    </source>
</evidence>
<organism evidence="2">
    <name type="scientific">Enterocloster phage PMBT24</name>
    <dbReference type="NCBI Taxonomy" id="3025413"/>
    <lineage>
        <taxon>Viruses</taxon>
        <taxon>Duplodnaviria</taxon>
        <taxon>Heunggongvirae</taxon>
        <taxon>Uroviricota</taxon>
        <taxon>Caudoviricetes</taxon>
    </lineage>
</organism>
<dbReference type="Gene3D" id="3.40.50.300">
    <property type="entry name" value="P-loop containing nucleotide triphosphate hydrolases"/>
    <property type="match status" value="1"/>
</dbReference>
<reference evidence="2" key="1">
    <citation type="submission" date="2023-01" db="EMBL/GenBank/DDBJ databases">
        <authorList>
            <person name="Sprotte S."/>
            <person name="Brinks E."/>
        </authorList>
    </citation>
    <scope>NUCLEOTIDE SEQUENCE</scope>
</reference>